<evidence type="ECO:0000259" key="2">
    <source>
        <dbReference type="Pfam" id="PF22725"/>
    </source>
</evidence>
<dbReference type="PANTHER" id="PTHR43708:SF4">
    <property type="entry name" value="OXIDOREDUCTASE YCEM-RELATED"/>
    <property type="match status" value="1"/>
</dbReference>
<dbReference type="InterPro" id="IPR036291">
    <property type="entry name" value="NAD(P)-bd_dom_sf"/>
</dbReference>
<comment type="caution">
    <text evidence="4">The sequence shown here is derived from an EMBL/GenBank/DDBJ whole genome shotgun (WGS) entry which is preliminary data.</text>
</comment>
<feature type="domain" description="Gfo/Idh/MocA-like oxidoreductase N-terminal" evidence="1">
    <location>
        <begin position="8"/>
        <end position="125"/>
    </location>
</feature>
<proteinExistence type="predicted"/>
<dbReference type="InterPro" id="IPR051317">
    <property type="entry name" value="Gfo/Idh/MocA_oxidoreduct"/>
</dbReference>
<dbReference type="Pfam" id="PF01408">
    <property type="entry name" value="GFO_IDH_MocA"/>
    <property type="match status" value="1"/>
</dbReference>
<dbReference type="PANTHER" id="PTHR43708">
    <property type="entry name" value="CONSERVED EXPRESSED OXIDOREDUCTASE (EUROFUNG)"/>
    <property type="match status" value="1"/>
</dbReference>
<dbReference type="SUPFAM" id="SSF55347">
    <property type="entry name" value="Glyceraldehyde-3-phosphate dehydrogenase-like, C-terminal domain"/>
    <property type="match status" value="1"/>
</dbReference>
<reference evidence="4" key="2">
    <citation type="submission" date="2015-07" db="EMBL/GenBank/DDBJ databases">
        <title>MeaNS - Measles Nucleotide Surveillance Program.</title>
        <authorList>
            <person name="Tran T."/>
            <person name="Druce J."/>
        </authorList>
    </citation>
    <scope>NUCLEOTIDE SEQUENCE</scope>
    <source>
        <strain evidence="4">DSM 9887</strain>
    </source>
</reference>
<name>A0A0K9YXM5_9BACL</name>
<dbReference type="Gene3D" id="3.30.360.10">
    <property type="entry name" value="Dihydrodipicolinate Reductase, domain 2"/>
    <property type="match status" value="1"/>
</dbReference>
<organism evidence="4 5">
    <name type="scientific">Brevibacillus reuszeri</name>
    <dbReference type="NCBI Taxonomy" id="54915"/>
    <lineage>
        <taxon>Bacteria</taxon>
        <taxon>Bacillati</taxon>
        <taxon>Bacillota</taxon>
        <taxon>Bacilli</taxon>
        <taxon>Bacillales</taxon>
        <taxon>Paenibacillaceae</taxon>
        <taxon>Brevibacillus</taxon>
    </lineage>
</organism>
<evidence type="ECO:0000313" key="4">
    <source>
        <dbReference type="EMBL" id="KNB73438.1"/>
    </source>
</evidence>
<dbReference type="Pfam" id="PF22725">
    <property type="entry name" value="GFO_IDH_MocA_C3"/>
    <property type="match status" value="1"/>
</dbReference>
<dbReference type="EMBL" id="LGIQ01000005">
    <property type="protein sequence ID" value="KNB73438.1"/>
    <property type="molecule type" value="Genomic_DNA"/>
</dbReference>
<dbReference type="Proteomes" id="UP000036834">
    <property type="component" value="Unassembled WGS sequence"/>
</dbReference>
<dbReference type="STRING" id="54915.ADS79_05665"/>
<dbReference type="RefSeq" id="WP_049737438.1">
    <property type="nucleotide sequence ID" value="NZ_BJON01000013.1"/>
</dbReference>
<accession>A0A0K9YXM5</accession>
<dbReference type="EMBL" id="BJON01000013">
    <property type="protein sequence ID" value="GED69756.1"/>
    <property type="molecule type" value="Genomic_DNA"/>
</dbReference>
<dbReference type="Gene3D" id="3.40.50.720">
    <property type="entry name" value="NAD(P)-binding Rossmann-like Domain"/>
    <property type="match status" value="1"/>
</dbReference>
<protein>
    <submittedName>
        <fullName evidence="4">Dehydrogenase</fullName>
    </submittedName>
</protein>
<dbReference type="OrthoDB" id="9815825at2"/>
<sequence>MTTKTKLCFIGAGFHAQTNIFPAAVEAGAEIKAIATRNLERSKAALLKFGSTGTPYDSYEQMLKEEECDGVVVVAQPADQMRLAMECIRAGKNVYVDKPLGWNAVEASEVAKAAKETGVVAMVGFMKRYAPIYMKLKELINDEKLGAARSFEARFAVDSTPFCKTEDEFMKLVAIHFVDLIRFLFGEVVQVSGFSNNRSEHISQTLSVKCANGVVGSVFFSGMTAWTRESERMMVTFDHGFASAEEVNTLVVHHSSSTLEKTWQFLGEQDYVYSPSASAMSGAYRDLYVRGFVGEMAHFMECCQKGQTPVSSAEDNIGTMELCDRILSVIQTSTRD</sequence>
<dbReference type="GO" id="GO:0000166">
    <property type="term" value="F:nucleotide binding"/>
    <property type="evidence" value="ECO:0007669"/>
    <property type="project" value="InterPro"/>
</dbReference>
<evidence type="ECO:0000259" key="1">
    <source>
        <dbReference type="Pfam" id="PF01408"/>
    </source>
</evidence>
<evidence type="ECO:0000313" key="6">
    <source>
        <dbReference type="Proteomes" id="UP000319578"/>
    </source>
</evidence>
<dbReference type="AlphaFoldDB" id="A0A0K9YXM5"/>
<dbReference type="InterPro" id="IPR000683">
    <property type="entry name" value="Gfo/Idh/MocA-like_OxRdtase_N"/>
</dbReference>
<reference evidence="5" key="1">
    <citation type="submission" date="2015-07" db="EMBL/GenBank/DDBJ databases">
        <title>Genome sequencing project for genomic taxonomy and phylogenomics of Bacillus-like bacteria.</title>
        <authorList>
            <person name="Liu B."/>
            <person name="Wang J."/>
            <person name="Zhu Y."/>
            <person name="Liu G."/>
            <person name="Chen Q."/>
            <person name="Chen Z."/>
            <person name="Lan J."/>
            <person name="Che J."/>
            <person name="Ge C."/>
            <person name="Shi H."/>
            <person name="Pan Z."/>
            <person name="Liu X."/>
        </authorList>
    </citation>
    <scope>NUCLEOTIDE SEQUENCE [LARGE SCALE GENOMIC DNA]</scope>
    <source>
        <strain evidence="5">DSM 9887</strain>
    </source>
</reference>
<evidence type="ECO:0000313" key="5">
    <source>
        <dbReference type="Proteomes" id="UP000036834"/>
    </source>
</evidence>
<dbReference type="InterPro" id="IPR055170">
    <property type="entry name" value="GFO_IDH_MocA-like_dom"/>
</dbReference>
<dbReference type="SUPFAM" id="SSF51735">
    <property type="entry name" value="NAD(P)-binding Rossmann-fold domains"/>
    <property type="match status" value="1"/>
</dbReference>
<reference evidence="3 6" key="3">
    <citation type="submission" date="2019-06" db="EMBL/GenBank/DDBJ databases">
        <title>Whole genome shotgun sequence of Brevibacillus reuszeri NBRC 15719.</title>
        <authorList>
            <person name="Hosoyama A."/>
            <person name="Uohara A."/>
            <person name="Ohji S."/>
            <person name="Ichikawa N."/>
        </authorList>
    </citation>
    <scope>NUCLEOTIDE SEQUENCE [LARGE SCALE GENOMIC DNA]</scope>
    <source>
        <strain evidence="3 6">NBRC 15719</strain>
    </source>
</reference>
<evidence type="ECO:0000313" key="3">
    <source>
        <dbReference type="EMBL" id="GED69756.1"/>
    </source>
</evidence>
<gene>
    <name evidence="4" type="ORF">ADS79_05665</name>
    <name evidence="3" type="ORF">BRE01_34580</name>
</gene>
<dbReference type="PATRIC" id="fig|54915.3.peg.6546"/>
<feature type="domain" description="GFO/IDH/MocA-like oxidoreductase" evidence="2">
    <location>
        <begin position="133"/>
        <end position="240"/>
    </location>
</feature>
<keyword evidence="6" id="KW-1185">Reference proteome</keyword>
<dbReference type="Proteomes" id="UP000319578">
    <property type="component" value="Unassembled WGS sequence"/>
</dbReference>